<evidence type="ECO:0000313" key="2">
    <source>
        <dbReference type="Proteomes" id="UP000322873"/>
    </source>
</evidence>
<comment type="caution">
    <text evidence="1">The sequence shown here is derived from an EMBL/GenBank/DDBJ whole genome shotgun (WGS) entry which is preliminary data.</text>
</comment>
<proteinExistence type="predicted"/>
<name>A0A5M9K163_MONFR</name>
<accession>A0A5M9K163</accession>
<dbReference type="AlphaFoldDB" id="A0A5M9K163"/>
<evidence type="ECO:0000313" key="1">
    <source>
        <dbReference type="EMBL" id="KAA8574169.1"/>
    </source>
</evidence>
<organism evidence="1 2">
    <name type="scientific">Monilinia fructicola</name>
    <name type="common">Brown rot fungus</name>
    <name type="synonym">Ciboria fructicola</name>
    <dbReference type="NCBI Taxonomy" id="38448"/>
    <lineage>
        <taxon>Eukaryota</taxon>
        <taxon>Fungi</taxon>
        <taxon>Dikarya</taxon>
        <taxon>Ascomycota</taxon>
        <taxon>Pezizomycotina</taxon>
        <taxon>Leotiomycetes</taxon>
        <taxon>Helotiales</taxon>
        <taxon>Sclerotiniaceae</taxon>
        <taxon>Monilinia</taxon>
    </lineage>
</organism>
<reference evidence="1 2" key="1">
    <citation type="submission" date="2019-06" db="EMBL/GenBank/DDBJ databases">
        <title>Genome Sequence of the Brown Rot Fungal Pathogen Monilinia fructicola.</title>
        <authorList>
            <person name="De Miccolis Angelini R.M."/>
            <person name="Landi L."/>
            <person name="Abate D."/>
            <person name="Pollastro S."/>
            <person name="Romanazzi G."/>
            <person name="Faretra F."/>
        </authorList>
    </citation>
    <scope>NUCLEOTIDE SEQUENCE [LARGE SCALE GENOMIC DNA]</scope>
    <source>
        <strain evidence="1 2">Mfrc123</strain>
    </source>
</reference>
<protein>
    <submittedName>
        <fullName evidence="1">Uncharacterized protein</fullName>
    </submittedName>
</protein>
<sequence>MKTSQLPFNKAAEPFLQQTLITFISSSQPLSSPSLSSIFFSIPSILSIPLINTRPIEDRSRYLPNKPCRSYVTMVKSLL</sequence>
<keyword evidence="2" id="KW-1185">Reference proteome</keyword>
<dbReference type="EMBL" id="VICG01000003">
    <property type="protein sequence ID" value="KAA8574169.1"/>
    <property type="molecule type" value="Genomic_DNA"/>
</dbReference>
<gene>
    <name evidence="1" type="ORF">EYC84_005683</name>
</gene>
<dbReference type="Proteomes" id="UP000322873">
    <property type="component" value="Unassembled WGS sequence"/>
</dbReference>